<keyword evidence="4" id="KW-1185">Reference proteome</keyword>
<evidence type="ECO:0000256" key="1">
    <source>
        <dbReference type="SAM" id="MobiDB-lite"/>
    </source>
</evidence>
<dbReference type="EMBL" id="JAJVDC020000042">
    <property type="protein sequence ID" value="KAL1631039.1"/>
    <property type="molecule type" value="Genomic_DNA"/>
</dbReference>
<comment type="caution">
    <text evidence="3">The sequence shown here is derived from an EMBL/GenBank/DDBJ whole genome shotgun (WGS) entry which is preliminary data.</text>
</comment>
<gene>
    <name evidence="3" type="ORF">SLS56_004562</name>
</gene>
<feature type="compositionally biased region" description="Polar residues" evidence="1">
    <location>
        <begin position="45"/>
        <end position="55"/>
    </location>
</feature>
<dbReference type="Pfam" id="PF24494">
    <property type="entry name" value="DUF7587"/>
    <property type="match status" value="1"/>
</dbReference>
<evidence type="ECO:0000313" key="4">
    <source>
        <dbReference type="Proteomes" id="UP001521116"/>
    </source>
</evidence>
<name>A0ABR3SVU4_9PEZI</name>
<evidence type="ECO:0000259" key="2">
    <source>
        <dbReference type="Pfam" id="PF24494"/>
    </source>
</evidence>
<organism evidence="3 4">
    <name type="scientific">Neofusicoccum ribis</name>
    <dbReference type="NCBI Taxonomy" id="45134"/>
    <lineage>
        <taxon>Eukaryota</taxon>
        <taxon>Fungi</taxon>
        <taxon>Dikarya</taxon>
        <taxon>Ascomycota</taxon>
        <taxon>Pezizomycotina</taxon>
        <taxon>Dothideomycetes</taxon>
        <taxon>Dothideomycetes incertae sedis</taxon>
        <taxon>Botryosphaeriales</taxon>
        <taxon>Botryosphaeriaceae</taxon>
        <taxon>Neofusicoccum</taxon>
    </lineage>
</organism>
<accession>A0ABR3SVU4</accession>
<dbReference type="Proteomes" id="UP001521116">
    <property type="component" value="Unassembled WGS sequence"/>
</dbReference>
<dbReference type="InterPro" id="IPR056009">
    <property type="entry name" value="DUF7587"/>
</dbReference>
<reference evidence="3 4" key="1">
    <citation type="submission" date="2024-02" db="EMBL/GenBank/DDBJ databases">
        <title>De novo assembly and annotation of 12 fungi associated with fruit tree decline syndrome in Ontario, Canada.</title>
        <authorList>
            <person name="Sulman M."/>
            <person name="Ellouze W."/>
            <person name="Ilyukhin E."/>
        </authorList>
    </citation>
    <scope>NUCLEOTIDE SEQUENCE [LARGE SCALE GENOMIC DNA]</scope>
    <source>
        <strain evidence="3 4">M1-105</strain>
    </source>
</reference>
<protein>
    <recommendedName>
        <fullName evidence="2">DUF7587 domain-containing protein</fullName>
    </recommendedName>
</protein>
<sequence>MPQLANQEESLPDLLEKFCVKRGAPGGRDDVHSPQRSKKMKSLHESSTPESNSTPKSDRSESPDLSDEDAPVLANRQSSVEFYRRHSQRLPKKQSHGKNHPWTFEEREALCLLFMFYECNSAFKDIAAILNEYFSRPSPDGFRPKQLRSQWGTLRYVFRKRPVYDPEEAFMQKKAGFEVAALRTDVKLQPRKCWLKGRKLSSKFTKSAEIVARHDAWFLGHLLETGEGSHATFTAMPASPLSSKSLADESSALLELLDAAKCSERPSSAREPQEQEVYQVLEDSNEIEEVVETPTPSPYRPSQASAGYAPVSPPPSHQSHPTILYRVYHDNSGGLNTTTRFLADSLIMAMHKARQAEQDGLHPHLSIIDATSAMSEGRGLLASPLVAEARKRGLVPGMRYKGIREWLIWGEIPQPAILHDLPFHHLRSLTAADIGVADLLALDDIDPAPQMSLPRIRKSLLRQEVVLDASAGHAIGRLTSLFGLATTSPPPAIRQFVYDLFQGWALGALEVEAMAEAFLAGLVDAEARDGAALVVLSDGEEGELRRAFARGVERTVDDLATERRAERR</sequence>
<proteinExistence type="predicted"/>
<feature type="domain" description="DUF7587" evidence="2">
    <location>
        <begin position="344"/>
        <end position="424"/>
    </location>
</feature>
<evidence type="ECO:0000313" key="3">
    <source>
        <dbReference type="EMBL" id="KAL1631039.1"/>
    </source>
</evidence>
<feature type="region of interest" description="Disordered" evidence="1">
    <location>
        <begin position="16"/>
        <end position="70"/>
    </location>
</feature>
<feature type="region of interest" description="Disordered" evidence="1">
    <location>
        <begin position="289"/>
        <end position="317"/>
    </location>
</feature>